<keyword evidence="2" id="KW-0472">Membrane</keyword>
<dbReference type="OrthoDB" id="4637685at2759"/>
<feature type="compositionally biased region" description="Basic residues" evidence="1">
    <location>
        <begin position="38"/>
        <end position="47"/>
    </location>
</feature>
<comment type="caution">
    <text evidence="3">The sequence shown here is derived from an EMBL/GenBank/DDBJ whole genome shotgun (WGS) entry which is preliminary data.</text>
</comment>
<name>A0A9P9JHM0_9HYPO</name>
<feature type="region of interest" description="Disordered" evidence="1">
    <location>
        <begin position="36"/>
        <end position="57"/>
    </location>
</feature>
<keyword evidence="4" id="KW-1185">Reference proteome</keyword>
<keyword evidence="2" id="KW-1133">Transmembrane helix</keyword>
<gene>
    <name evidence="3" type="ORF">EDB81DRAFT_778440</name>
</gene>
<sequence length="334" mass="38507">MSQIRFLVLSPCSFPSPFSFFILTLIFVMEQRPDNHRFRNGRPRQGRRPATMNPTQMDGYPLERYDDYLESRNMSPLLADWLHPRVGPNAFPNEAVLRRPGGPEFAPARRPNLVVVILPRAISDPTQDQVAFNIKRDLLFAYLPEAQNEVRRGVLELGALVQTAVADEHPEHMMRWALRFILGHIERLSRTGDMDMFGDAEHLIDESLDRVSAVRTWASCMHGVCVVLEDERGLGCSDELLSHIMAFLEGLFQDVQNLLGRWQTSVLFEAFAGTFRTTRVDLVEQLYRIWDRFDPDVQDDIMHGIRAELVRDSAEGRAHRMYRTLQQRAMGLMR</sequence>
<proteinExistence type="predicted"/>
<accession>A0A9P9JHM0</accession>
<dbReference type="Proteomes" id="UP000738349">
    <property type="component" value="Unassembled WGS sequence"/>
</dbReference>
<reference evidence="3" key="1">
    <citation type="journal article" date="2021" name="Nat. Commun.">
        <title>Genetic determinants of endophytism in the Arabidopsis root mycobiome.</title>
        <authorList>
            <person name="Mesny F."/>
            <person name="Miyauchi S."/>
            <person name="Thiergart T."/>
            <person name="Pickel B."/>
            <person name="Atanasova L."/>
            <person name="Karlsson M."/>
            <person name="Huettel B."/>
            <person name="Barry K.W."/>
            <person name="Haridas S."/>
            <person name="Chen C."/>
            <person name="Bauer D."/>
            <person name="Andreopoulos W."/>
            <person name="Pangilinan J."/>
            <person name="LaButti K."/>
            <person name="Riley R."/>
            <person name="Lipzen A."/>
            <person name="Clum A."/>
            <person name="Drula E."/>
            <person name="Henrissat B."/>
            <person name="Kohler A."/>
            <person name="Grigoriev I.V."/>
            <person name="Martin F.M."/>
            <person name="Hacquard S."/>
        </authorList>
    </citation>
    <scope>NUCLEOTIDE SEQUENCE</scope>
    <source>
        <strain evidence="3">MPI-CAGE-AT-0147</strain>
    </source>
</reference>
<protein>
    <submittedName>
        <fullName evidence="3">Uncharacterized protein</fullName>
    </submittedName>
</protein>
<evidence type="ECO:0000313" key="3">
    <source>
        <dbReference type="EMBL" id="KAH7171424.1"/>
    </source>
</evidence>
<keyword evidence="2" id="KW-0812">Transmembrane</keyword>
<organism evidence="3 4">
    <name type="scientific">Dactylonectria macrodidyma</name>
    <dbReference type="NCBI Taxonomy" id="307937"/>
    <lineage>
        <taxon>Eukaryota</taxon>
        <taxon>Fungi</taxon>
        <taxon>Dikarya</taxon>
        <taxon>Ascomycota</taxon>
        <taxon>Pezizomycotina</taxon>
        <taxon>Sordariomycetes</taxon>
        <taxon>Hypocreomycetidae</taxon>
        <taxon>Hypocreales</taxon>
        <taxon>Nectriaceae</taxon>
        <taxon>Dactylonectria</taxon>
    </lineage>
</organism>
<evidence type="ECO:0000256" key="1">
    <source>
        <dbReference type="SAM" id="MobiDB-lite"/>
    </source>
</evidence>
<feature type="transmembrane region" description="Helical" evidence="2">
    <location>
        <begin position="6"/>
        <end position="29"/>
    </location>
</feature>
<dbReference type="EMBL" id="JAGMUV010000002">
    <property type="protein sequence ID" value="KAH7171424.1"/>
    <property type="molecule type" value="Genomic_DNA"/>
</dbReference>
<evidence type="ECO:0000313" key="4">
    <source>
        <dbReference type="Proteomes" id="UP000738349"/>
    </source>
</evidence>
<dbReference type="AlphaFoldDB" id="A0A9P9JHM0"/>
<evidence type="ECO:0000256" key="2">
    <source>
        <dbReference type="SAM" id="Phobius"/>
    </source>
</evidence>